<reference evidence="4" key="1">
    <citation type="submission" date="2017-02" db="EMBL/GenBank/DDBJ databases">
        <title>Complete genome sequence of Cupriavidus necator strain NH9, a 3-chlorobenzoate degrader.</title>
        <authorList>
            <person name="Moriuchi R."/>
            <person name="Dohra H."/>
            <person name="Ogawa N."/>
        </authorList>
    </citation>
    <scope>NUCLEOTIDE SEQUENCE [LARGE SCALE GENOMIC DNA]</scope>
    <source>
        <strain evidence="4">NH9</strain>
    </source>
</reference>
<evidence type="ECO:0000313" key="4">
    <source>
        <dbReference type="Proteomes" id="UP000189627"/>
    </source>
</evidence>
<feature type="domain" description="Type 4 fimbrial biogenesis protein PilX N-terminal" evidence="2">
    <location>
        <begin position="14"/>
        <end position="60"/>
    </location>
</feature>
<dbReference type="EMBL" id="CP017757">
    <property type="protein sequence ID" value="AQV92780.1"/>
    <property type="molecule type" value="Genomic_DNA"/>
</dbReference>
<dbReference type="Pfam" id="PF14341">
    <property type="entry name" value="PilX_N"/>
    <property type="match status" value="1"/>
</dbReference>
<feature type="transmembrane region" description="Helical" evidence="1">
    <location>
        <begin position="15"/>
        <end position="36"/>
    </location>
</feature>
<protein>
    <recommendedName>
        <fullName evidence="2">Type 4 fimbrial biogenesis protein PilX N-terminal domain-containing protein</fullName>
    </recommendedName>
</protein>
<organism evidence="3 4">
    <name type="scientific">Cupriavidus necator</name>
    <name type="common">Alcaligenes eutrophus</name>
    <name type="synonym">Ralstonia eutropha</name>
    <dbReference type="NCBI Taxonomy" id="106590"/>
    <lineage>
        <taxon>Bacteria</taxon>
        <taxon>Pseudomonadati</taxon>
        <taxon>Pseudomonadota</taxon>
        <taxon>Betaproteobacteria</taxon>
        <taxon>Burkholderiales</taxon>
        <taxon>Burkholderiaceae</taxon>
        <taxon>Cupriavidus</taxon>
    </lineage>
</organism>
<sequence length="158" mass="16350">MMTRGFSQGSRKEAGISLVVGLVMLVVLTLLVVSAVRMGSASLRIAGNHQTKSEATAAAQQAIEKIVGSVTNFYTPAAQSFDIDINNDGAADYTVTTSAPSCLQTVAADGYSSDFAASAPQDTFWDIAAVATDKRGSGVSVTVHQGVKVRMDSTATCP</sequence>
<keyword evidence="1" id="KW-1133">Transmembrane helix</keyword>
<evidence type="ECO:0000256" key="1">
    <source>
        <dbReference type="SAM" id="Phobius"/>
    </source>
</evidence>
<evidence type="ECO:0000313" key="3">
    <source>
        <dbReference type="EMBL" id="AQV92780.1"/>
    </source>
</evidence>
<proteinExistence type="predicted"/>
<dbReference type="AlphaFoldDB" id="A0A1U9UJM2"/>
<gene>
    <name evidence="3" type="ORF">BJN34_02600</name>
</gene>
<keyword evidence="1" id="KW-0812">Transmembrane</keyword>
<evidence type="ECO:0000259" key="2">
    <source>
        <dbReference type="Pfam" id="PF14341"/>
    </source>
</evidence>
<dbReference type="Proteomes" id="UP000189627">
    <property type="component" value="Chromosome 1"/>
</dbReference>
<name>A0A1U9UJM2_CUPNE</name>
<keyword evidence="1" id="KW-0472">Membrane</keyword>
<dbReference type="KEGG" id="cuh:BJN34_02600"/>
<accession>A0A1U9UJM2</accession>
<dbReference type="InterPro" id="IPR025746">
    <property type="entry name" value="PilX_N_dom"/>
</dbReference>